<evidence type="ECO:0000313" key="4">
    <source>
        <dbReference type="Proteomes" id="UP001190700"/>
    </source>
</evidence>
<name>A0AAE0G1U4_9CHLO</name>
<keyword evidence="4" id="KW-1185">Reference proteome</keyword>
<feature type="modified residue" description="4-aspartylphosphate" evidence="1">
    <location>
        <position position="44"/>
    </location>
</feature>
<dbReference type="SUPFAM" id="SSF52172">
    <property type="entry name" value="CheY-like"/>
    <property type="match status" value="1"/>
</dbReference>
<organism evidence="3 4">
    <name type="scientific">Cymbomonas tetramitiformis</name>
    <dbReference type="NCBI Taxonomy" id="36881"/>
    <lineage>
        <taxon>Eukaryota</taxon>
        <taxon>Viridiplantae</taxon>
        <taxon>Chlorophyta</taxon>
        <taxon>Pyramimonadophyceae</taxon>
        <taxon>Pyramimonadales</taxon>
        <taxon>Pyramimonadaceae</taxon>
        <taxon>Cymbomonas</taxon>
    </lineage>
</organism>
<evidence type="ECO:0000313" key="3">
    <source>
        <dbReference type="EMBL" id="KAK3269949.1"/>
    </source>
</evidence>
<gene>
    <name evidence="3" type="ORF">CYMTET_21626</name>
</gene>
<evidence type="ECO:0000259" key="2">
    <source>
        <dbReference type="PROSITE" id="PS50110"/>
    </source>
</evidence>
<proteinExistence type="predicted"/>
<dbReference type="Proteomes" id="UP001190700">
    <property type="component" value="Unassembled WGS sequence"/>
</dbReference>
<dbReference type="GO" id="GO:0000160">
    <property type="term" value="P:phosphorelay signal transduction system"/>
    <property type="evidence" value="ECO:0007669"/>
    <property type="project" value="InterPro"/>
</dbReference>
<dbReference type="Gene3D" id="3.40.50.2300">
    <property type="match status" value="1"/>
</dbReference>
<sequence length="127" mass="14364">MKHFIRKTLQGSSDSIFRHTEAQIMQFADEVQDAHPAIDICILDQNLDGTGDFKAPPIMLGTDIITVLKANEFKGMLIILSANDSQEDINMYLEAGVHGTMKKTMGPKEMKTCLTRCWCKMRRQESK</sequence>
<dbReference type="InterPro" id="IPR001789">
    <property type="entry name" value="Sig_transdc_resp-reg_receiver"/>
</dbReference>
<feature type="domain" description="Response regulatory" evidence="2">
    <location>
        <begin position="1"/>
        <end position="118"/>
    </location>
</feature>
<dbReference type="PROSITE" id="PS50110">
    <property type="entry name" value="RESPONSE_REGULATORY"/>
    <property type="match status" value="1"/>
</dbReference>
<evidence type="ECO:0000256" key="1">
    <source>
        <dbReference type="PROSITE-ProRule" id="PRU00169"/>
    </source>
</evidence>
<keyword evidence="1" id="KW-0597">Phosphoprotein</keyword>
<protein>
    <recommendedName>
        <fullName evidence="2">Response regulatory domain-containing protein</fullName>
    </recommendedName>
</protein>
<dbReference type="AlphaFoldDB" id="A0AAE0G1U4"/>
<dbReference type="InterPro" id="IPR011006">
    <property type="entry name" value="CheY-like_superfamily"/>
</dbReference>
<accession>A0AAE0G1U4</accession>
<dbReference type="EMBL" id="LGRX02010651">
    <property type="protein sequence ID" value="KAK3269949.1"/>
    <property type="molecule type" value="Genomic_DNA"/>
</dbReference>
<reference evidence="3 4" key="1">
    <citation type="journal article" date="2015" name="Genome Biol. Evol.">
        <title>Comparative Genomics of a Bacterivorous Green Alga Reveals Evolutionary Causalities and Consequences of Phago-Mixotrophic Mode of Nutrition.</title>
        <authorList>
            <person name="Burns J.A."/>
            <person name="Paasch A."/>
            <person name="Narechania A."/>
            <person name="Kim E."/>
        </authorList>
    </citation>
    <scope>NUCLEOTIDE SEQUENCE [LARGE SCALE GENOMIC DNA]</scope>
    <source>
        <strain evidence="3 4">PLY_AMNH</strain>
    </source>
</reference>
<comment type="caution">
    <text evidence="3">The sequence shown here is derived from an EMBL/GenBank/DDBJ whole genome shotgun (WGS) entry which is preliminary data.</text>
</comment>